<evidence type="ECO:0000313" key="1">
    <source>
        <dbReference type="EMBL" id="RIA83916.1"/>
    </source>
</evidence>
<reference evidence="1 2" key="1">
    <citation type="submission" date="2018-06" db="EMBL/GenBank/DDBJ databases">
        <title>Comparative genomics reveals the genomic features of Rhizophagus irregularis, R. cerebriforme, R. diaphanum and Gigaspora rosea, and their symbiotic lifestyle signature.</title>
        <authorList>
            <person name="Morin E."/>
            <person name="San Clemente H."/>
            <person name="Chen E.C.H."/>
            <person name="De La Providencia I."/>
            <person name="Hainaut M."/>
            <person name="Kuo A."/>
            <person name="Kohler A."/>
            <person name="Murat C."/>
            <person name="Tang N."/>
            <person name="Roy S."/>
            <person name="Loubradou J."/>
            <person name="Henrissat B."/>
            <person name="Grigoriev I.V."/>
            <person name="Corradi N."/>
            <person name="Roux C."/>
            <person name="Martin F.M."/>
        </authorList>
    </citation>
    <scope>NUCLEOTIDE SEQUENCE [LARGE SCALE GENOMIC DNA]</scope>
    <source>
        <strain evidence="1 2">DAOM 227022</strain>
    </source>
</reference>
<organism evidence="1 2">
    <name type="scientific">Glomus cerebriforme</name>
    <dbReference type="NCBI Taxonomy" id="658196"/>
    <lineage>
        <taxon>Eukaryota</taxon>
        <taxon>Fungi</taxon>
        <taxon>Fungi incertae sedis</taxon>
        <taxon>Mucoromycota</taxon>
        <taxon>Glomeromycotina</taxon>
        <taxon>Glomeromycetes</taxon>
        <taxon>Glomerales</taxon>
        <taxon>Glomeraceae</taxon>
        <taxon>Glomus</taxon>
    </lineage>
</organism>
<protein>
    <recommendedName>
        <fullName evidence="3">C2H2-type domain-containing protein</fullName>
    </recommendedName>
</protein>
<dbReference type="STRING" id="658196.A0A397SGS8"/>
<accession>A0A397SGS8</accession>
<proteinExistence type="predicted"/>
<dbReference type="EMBL" id="QKYT01000533">
    <property type="protein sequence ID" value="RIA83916.1"/>
    <property type="molecule type" value="Genomic_DNA"/>
</dbReference>
<gene>
    <name evidence="1" type="ORF">C1645_880240</name>
</gene>
<evidence type="ECO:0000313" key="2">
    <source>
        <dbReference type="Proteomes" id="UP000265703"/>
    </source>
</evidence>
<dbReference type="OrthoDB" id="2439880at2759"/>
<keyword evidence="2" id="KW-1185">Reference proteome</keyword>
<evidence type="ECO:0008006" key="3">
    <source>
        <dbReference type="Google" id="ProtNLM"/>
    </source>
</evidence>
<name>A0A397SGS8_9GLOM</name>
<sequence length="176" mass="20412">MTFKCLHCSQTFATSYALNDIFLTGLWADLPIDDPDLWDDDLPTEDQIQNEDIELMIIEQDVEILIEKDWKSEKGDETDEKIDNDLTFPLSIDSEDFYGTTLADAITDKMHLPNTEWPNDIYREFIEIVMEYQLSNSCGDRIIKLINNSPNSTIKIYYQTAPRKVVNSLMLTNFLI</sequence>
<dbReference type="Proteomes" id="UP000265703">
    <property type="component" value="Unassembled WGS sequence"/>
</dbReference>
<dbReference type="AlphaFoldDB" id="A0A397SGS8"/>
<comment type="caution">
    <text evidence="1">The sequence shown here is derived from an EMBL/GenBank/DDBJ whole genome shotgun (WGS) entry which is preliminary data.</text>
</comment>